<dbReference type="Proteomes" id="UP000425960">
    <property type="component" value="Chromosome"/>
</dbReference>
<name>A0A5K7ZY16_9BACT</name>
<dbReference type="RefSeq" id="WP_155324742.1">
    <property type="nucleotide sequence ID" value="NZ_AP021876.1"/>
</dbReference>
<protein>
    <submittedName>
        <fullName evidence="1">Uncharacterized protein</fullName>
    </submittedName>
</protein>
<reference evidence="1 2" key="1">
    <citation type="submission" date="2019-11" db="EMBL/GenBank/DDBJ databases">
        <title>Comparative genomics of hydrocarbon-degrading Desulfosarcina strains.</title>
        <authorList>
            <person name="Watanabe M."/>
            <person name="Kojima H."/>
            <person name="Fukui M."/>
        </authorList>
    </citation>
    <scope>NUCLEOTIDE SEQUENCE [LARGE SCALE GENOMIC DNA]</scope>
    <source>
        <strain evidence="1 2">28bB2T</strain>
    </source>
</reference>
<gene>
    <name evidence="1" type="ORF">DSCO28_55570</name>
</gene>
<dbReference type="EMBL" id="AP021876">
    <property type="protein sequence ID" value="BBO84991.1"/>
    <property type="molecule type" value="Genomic_DNA"/>
</dbReference>
<proteinExistence type="predicted"/>
<dbReference type="AlphaFoldDB" id="A0A5K7ZY16"/>
<accession>A0A5K7ZY16</accession>
<evidence type="ECO:0000313" key="2">
    <source>
        <dbReference type="Proteomes" id="UP000425960"/>
    </source>
</evidence>
<dbReference type="KEGG" id="dov:DSCO28_55570"/>
<sequence length="63" mass="6507">MRQPATCSTDGAPVASPSGLLAGLTGLTWKADKPEPDKLVLVDGVEPVAVGRPAEFGRRFEGS</sequence>
<organism evidence="1 2">
    <name type="scientific">Desulfosarcina ovata subsp. sediminis</name>
    <dbReference type="NCBI Taxonomy" id="885957"/>
    <lineage>
        <taxon>Bacteria</taxon>
        <taxon>Pseudomonadati</taxon>
        <taxon>Thermodesulfobacteriota</taxon>
        <taxon>Desulfobacteria</taxon>
        <taxon>Desulfobacterales</taxon>
        <taxon>Desulfosarcinaceae</taxon>
        <taxon>Desulfosarcina</taxon>
    </lineage>
</organism>
<evidence type="ECO:0000313" key="1">
    <source>
        <dbReference type="EMBL" id="BBO84991.1"/>
    </source>
</evidence>